<dbReference type="HOGENOM" id="CLU_262046_0_0_14"/>
<protein>
    <recommendedName>
        <fullName evidence="6">ICEF-II</fullName>
    </recommendedName>
</protein>
<evidence type="ECO:0000313" key="5">
    <source>
        <dbReference type="Proteomes" id="UP000012984"/>
    </source>
</evidence>
<evidence type="ECO:0008006" key="6">
    <source>
        <dbReference type="Google" id="ProtNLM"/>
    </source>
</evidence>
<keyword evidence="2" id="KW-0812">Transmembrane</keyword>
<feature type="chain" id="PRO_5004104357" description="ICEF-II" evidence="3">
    <location>
        <begin position="20"/>
        <end position="1293"/>
    </location>
</feature>
<keyword evidence="2" id="KW-1133">Transmembrane helix</keyword>
<dbReference type="eggNOG" id="ENOG5033ZHA">
    <property type="taxonomic scope" value="Bacteria"/>
</dbReference>
<dbReference type="EMBL" id="CP004357">
    <property type="protein sequence ID" value="AGJ90716.1"/>
    <property type="molecule type" value="Genomic_DNA"/>
</dbReference>
<evidence type="ECO:0000313" key="4">
    <source>
        <dbReference type="EMBL" id="AGJ90716.1"/>
    </source>
</evidence>
<sequence length="1293" mass="150012">MKLKKTFPLILVLSVPLIANTLFNKNNIEKNVFKILSNKSSLTSTTHDDYVEPKPVKTVNIEYNDVKIFSNIGSFFTEDKFLKNHQGFAYDPRRFNVVLPNQVNSQLNYEINKVEDISQRSILKKVVSLKIADYASSWTDFKQKYPNLKFKFNFKPSFLTSESSMLLEERGLERQKVMNIFPIKKWVKSTPKEKESESKREILFNLDDIESSLGLPTLSLVNSLIPINNENKNNLAKLNSRLFLKLENNNLNLYLEQNANFEINSLFEKKSSPDDLNLEIYYKIFNYIASTYIQPISLTSEFVDKNEVNKINSNLESLKDLSINMTNQDTHADISNNTVKNKNEKTDSKYRNKTNKEYIESEVERIIKKAFTVESIDLWDRKYKQKMRYSIEFQPTSNRIKIFFKDINPDEEPYASRFYNNLLIPINLTFHPEFFQKEIQNRITITPSQILDPTTNELILDQPEVEIVKQDGQIKSQIFWYHNTVKVEFRAVDGTEQLLVENQPTEVYNNIYFKTLVDKRFLKNQDETTSAKSIEDIKKGLVWNVSVNQKEKSNPIDIKIGVKSINPNLSFKWKGWNPEADPSKPENYQQYKLVTPQIDSKPNPDYDKTINPSTGTRKEIIWVNSDSQVKNFYQDPYDKNDILNQTSALANFGYIAEASVVNSGANYLFNNNDPSGFGSIKSAVSDLNKSIGEIEINKYDDNFTNATKQTNTNQNSALEIFSLSRPGIYHYNIPIKDFVEQKNTFDPSKIQSENITPKIGSSLHKYLIINNKKDKYQSFLKIYGNINAKKKNKDKIPKIQSFWESPAGQHLKFFLIHNQLIKSSLDVEKYSYEEIVSLWNYYVSVVKQGTIVLPHGVSRIKSLSDIQFSSIKIKANTKQEAINLVKQEALKQIQKQTKNNNISLSDFEINDVESLKWSNFLDINNNNQQMSIRFVASPTSLLLSESSLNVLVLNSNNFASKANDLSQMNFKDITYNFSDYAKQQNNEDEKKRQEKFVNNFITQHISQTIRLHRQNDNDSAIQNADYEVYINKHKITQFIFNFDAKDQQQVDKEIKQFFEFIKSKDLAQLEIEIKSVETSFKLKGLNKYLITHRTDANKAPEAPEPFNWPEEDNSPIDKLNPEVQKYFDLLLLKIGDWIGDFSKWTFEQFEKTIINETIIKKLIEQAQKPIELNKDFIIRINDNLYNKKAIEDFFKSKGKLKITIQSISDPINREKVLINYRNIFLHNTLDGKAPEELTPDSNGKDPNNPSNNNSNNTQKSKVSKITLIVSILIFIISTVGIFGLFVRWKTRKM</sequence>
<dbReference type="RefSeq" id="WP_015587334.1">
    <property type="nucleotide sequence ID" value="NC_021083.1"/>
</dbReference>
<keyword evidence="2" id="KW-0472">Membrane</keyword>
<evidence type="ECO:0000256" key="2">
    <source>
        <dbReference type="SAM" id="Phobius"/>
    </source>
</evidence>
<feature type="signal peptide" evidence="3">
    <location>
        <begin position="1"/>
        <end position="19"/>
    </location>
</feature>
<accession>M9WD07</accession>
<feature type="compositionally biased region" description="Low complexity" evidence="1">
    <location>
        <begin position="1246"/>
        <end position="1256"/>
    </location>
</feature>
<evidence type="ECO:0000256" key="1">
    <source>
        <dbReference type="SAM" id="MobiDB-lite"/>
    </source>
</evidence>
<name>M9WD07_9MOLU</name>
<evidence type="ECO:0000256" key="3">
    <source>
        <dbReference type="SAM" id="SignalP"/>
    </source>
</evidence>
<keyword evidence="3" id="KW-0732">Signal</keyword>
<dbReference type="NCBIfam" id="NF045892">
    <property type="entry name" value="ICE_Mbov_0399"/>
    <property type="match status" value="1"/>
</dbReference>
<dbReference type="KEGG" id="mput:MPUT9231_2920"/>
<organism evidence="4 5">
    <name type="scientific">Mycoplasma putrefaciens Mput9231</name>
    <dbReference type="NCBI Taxonomy" id="1292033"/>
    <lineage>
        <taxon>Bacteria</taxon>
        <taxon>Bacillati</taxon>
        <taxon>Mycoplasmatota</taxon>
        <taxon>Mollicutes</taxon>
        <taxon>Mycoplasmataceae</taxon>
        <taxon>Mycoplasma</taxon>
    </lineage>
</organism>
<feature type="region of interest" description="Disordered" evidence="1">
    <location>
        <begin position="1234"/>
        <end position="1258"/>
    </location>
</feature>
<dbReference type="PATRIC" id="fig|1292033.3.peg.284"/>
<dbReference type="Proteomes" id="UP000012984">
    <property type="component" value="Chromosome"/>
</dbReference>
<gene>
    <name evidence="4" type="ORF">MPUT9231_2920</name>
</gene>
<keyword evidence="5" id="KW-1185">Reference proteome</keyword>
<reference evidence="4 5" key="1">
    <citation type="journal article" date="2013" name="Genome Announc.">
        <title>Complete Genome Sequence of Mycoplasma putrefaciens Strain 9231, One of the Agents of Contagious Agalactia in Goats.</title>
        <authorList>
            <person name="Dupuy V."/>
            <person name="Sirand-Pugnet P."/>
            <person name="Baranowski E."/>
            <person name="Barre A."/>
            <person name="Breton M."/>
            <person name="Couture C."/>
            <person name="Dordet-Frisoni E."/>
            <person name="Gaurivaud P."/>
            <person name="Jacob D."/>
            <person name="Lemaitre C."/>
            <person name="Manso-Silvan L."/>
            <person name="Nikolski M."/>
            <person name="Nouvel L.X."/>
            <person name="Poumarat F."/>
            <person name="Tardy F."/>
            <person name="Thebault P."/>
            <person name="Theil S."/>
            <person name="Citti C."/>
            <person name="Blanchard A."/>
            <person name="Thiaucourt F."/>
        </authorList>
    </citation>
    <scope>NUCLEOTIDE SEQUENCE [LARGE SCALE GENOMIC DNA]</scope>
    <source>
        <strain evidence="4">Mput9231</strain>
    </source>
</reference>
<proteinExistence type="predicted"/>
<dbReference type="OrthoDB" id="400200at2"/>
<feature type="transmembrane region" description="Helical" evidence="2">
    <location>
        <begin position="1265"/>
        <end position="1286"/>
    </location>
</feature>